<evidence type="ECO:0000313" key="1">
    <source>
        <dbReference type="EMBL" id="QDC23475.1"/>
    </source>
</evidence>
<accession>A0A5B8C2M6</accession>
<organism evidence="1 2">
    <name type="scientific">Georgenia yuyongxinii</name>
    <dbReference type="NCBI Taxonomy" id="2589797"/>
    <lineage>
        <taxon>Bacteria</taxon>
        <taxon>Bacillati</taxon>
        <taxon>Actinomycetota</taxon>
        <taxon>Actinomycetes</taxon>
        <taxon>Micrococcales</taxon>
        <taxon>Bogoriellaceae</taxon>
        <taxon>Georgenia</taxon>
    </lineage>
</organism>
<dbReference type="OrthoDB" id="3543649at2"/>
<proteinExistence type="predicted"/>
<dbReference type="Proteomes" id="UP000314616">
    <property type="component" value="Chromosome"/>
</dbReference>
<evidence type="ECO:0008006" key="3">
    <source>
        <dbReference type="Google" id="ProtNLM"/>
    </source>
</evidence>
<reference evidence="1 2" key="1">
    <citation type="submission" date="2019-05" db="EMBL/GenBank/DDBJ databases">
        <title>Georgenia *** sp. nov., and Georgenia *** sp. nov., isolated from the intestinal contents of plateau pika (Ochotona curzoniae) in the Qinghai-Tibet plateau of China.</title>
        <authorList>
            <person name="Tian Z."/>
        </authorList>
    </citation>
    <scope>NUCLEOTIDE SEQUENCE [LARGE SCALE GENOMIC DNA]</scope>
    <source>
        <strain evidence="1 2">Z443</strain>
    </source>
</reference>
<name>A0A5B8C2M6_9MICO</name>
<sequence length="151" mass="16340">MDITMFQDDVVSGRLNSAMPTPAIAGRSHPNRLPKAVAEMMARELQNVTSRGSAVRFGSARTTAIRTPMATEVMSGRLAVGDALTEVREVLAGDLVETRAHSVIQRSAFGLGHEPGRSPQRTVESHVRNILDELGFDNRAQIAGWMATSDQ</sequence>
<gene>
    <name evidence="1" type="ORF">FE374_01470</name>
</gene>
<dbReference type="InterPro" id="IPR036388">
    <property type="entry name" value="WH-like_DNA-bd_sf"/>
</dbReference>
<protein>
    <recommendedName>
        <fullName evidence="3">HTH luxR-type domain-containing protein</fullName>
    </recommendedName>
</protein>
<dbReference type="EMBL" id="CP040915">
    <property type="protein sequence ID" value="QDC23475.1"/>
    <property type="molecule type" value="Genomic_DNA"/>
</dbReference>
<dbReference type="AlphaFoldDB" id="A0A5B8C2M6"/>
<dbReference type="Gene3D" id="1.10.10.10">
    <property type="entry name" value="Winged helix-like DNA-binding domain superfamily/Winged helix DNA-binding domain"/>
    <property type="match status" value="1"/>
</dbReference>
<dbReference type="KEGG" id="gyu:FE374_01470"/>
<dbReference type="RefSeq" id="WP_139926917.1">
    <property type="nucleotide sequence ID" value="NZ_CP040915.1"/>
</dbReference>
<evidence type="ECO:0000313" key="2">
    <source>
        <dbReference type="Proteomes" id="UP000314616"/>
    </source>
</evidence>